<dbReference type="InterPro" id="IPR023405">
    <property type="entry name" value="Topo_IA_core_domain"/>
</dbReference>
<comment type="similarity">
    <text evidence="2 8">Belongs to the type IA topoisomerase family.</text>
</comment>
<keyword evidence="7" id="KW-0862">Zinc</keyword>
<comment type="catalytic activity">
    <reaction evidence="1 8">
        <text>ATP-independent breakage of single-stranded DNA, followed by passage and rejoining.</text>
        <dbReference type="EC" id="5.6.2.1"/>
    </reaction>
</comment>
<feature type="domain" description="Topo IA-type catalytic" evidence="12">
    <location>
        <begin position="170"/>
        <end position="606"/>
    </location>
</feature>
<dbReference type="PROSITE" id="PS52039">
    <property type="entry name" value="TOPO_IA_2"/>
    <property type="match status" value="1"/>
</dbReference>
<keyword evidence="6 8" id="KW-0413">Isomerase</keyword>
<dbReference type="FunFam" id="3.40.50.140:FF:000003">
    <property type="entry name" value="DNA topoisomerase"/>
    <property type="match status" value="1"/>
</dbReference>
<dbReference type="PROSITE" id="PS50089">
    <property type="entry name" value="ZF_RING_2"/>
    <property type="match status" value="1"/>
</dbReference>
<dbReference type="SMART" id="SM00437">
    <property type="entry name" value="TOP1Ac"/>
    <property type="match status" value="1"/>
</dbReference>
<reference evidence="13 14" key="1">
    <citation type="journal article" date="2018" name="Mol. Biol. Evol.">
        <title>Analysis of the draft genome of the red seaweed Gracilariopsis chorda provides insights into genome size evolution in Rhodophyta.</title>
        <authorList>
            <person name="Lee J."/>
            <person name="Yang E.C."/>
            <person name="Graf L."/>
            <person name="Yang J.H."/>
            <person name="Qiu H."/>
            <person name="Zel Zion U."/>
            <person name="Chan C.X."/>
            <person name="Stephens T.G."/>
            <person name="Weber A.P.M."/>
            <person name="Boo G.H."/>
            <person name="Boo S.M."/>
            <person name="Kim K.M."/>
            <person name="Shin Y."/>
            <person name="Jung M."/>
            <person name="Lee S.J."/>
            <person name="Yim H.S."/>
            <person name="Lee J.H."/>
            <person name="Bhattacharya D."/>
            <person name="Yoon H.S."/>
        </authorList>
    </citation>
    <scope>NUCLEOTIDE SEQUENCE [LARGE SCALE GENOMIC DNA]</scope>
    <source>
        <strain evidence="13 14">SKKU-2015</strain>
        <tissue evidence="13">Whole body</tissue>
    </source>
</reference>
<feature type="region of interest" description="Disordered" evidence="9">
    <location>
        <begin position="653"/>
        <end position="686"/>
    </location>
</feature>
<evidence type="ECO:0000256" key="5">
    <source>
        <dbReference type="ARBA" id="ARBA00023125"/>
    </source>
</evidence>
<dbReference type="PROSITE" id="PS50880">
    <property type="entry name" value="TOPRIM"/>
    <property type="match status" value="1"/>
</dbReference>
<evidence type="ECO:0000256" key="4">
    <source>
        <dbReference type="ARBA" id="ARBA00023029"/>
    </source>
</evidence>
<evidence type="ECO:0000256" key="8">
    <source>
        <dbReference type="RuleBase" id="RU362092"/>
    </source>
</evidence>
<name>A0A2V3IPA9_9FLOR</name>
<dbReference type="GO" id="GO:0006265">
    <property type="term" value="P:DNA topological change"/>
    <property type="evidence" value="ECO:0007669"/>
    <property type="project" value="InterPro"/>
</dbReference>
<dbReference type="Gene3D" id="1.10.290.10">
    <property type="entry name" value="Topoisomerase I, domain 4"/>
    <property type="match status" value="1"/>
</dbReference>
<dbReference type="InterPro" id="IPR013497">
    <property type="entry name" value="Topo_IA_cen"/>
</dbReference>
<feature type="compositionally biased region" description="Basic residues" evidence="9">
    <location>
        <begin position="671"/>
        <end position="683"/>
    </location>
</feature>
<dbReference type="OrthoDB" id="430051at2759"/>
<dbReference type="EMBL" id="NBIV01000108">
    <property type="protein sequence ID" value="PXF43912.1"/>
    <property type="molecule type" value="Genomic_DNA"/>
</dbReference>
<evidence type="ECO:0000313" key="13">
    <source>
        <dbReference type="EMBL" id="PXF43912.1"/>
    </source>
</evidence>
<dbReference type="SUPFAM" id="SSF56712">
    <property type="entry name" value="Prokaryotic type I DNA topoisomerase"/>
    <property type="match status" value="1"/>
</dbReference>
<dbReference type="SMART" id="SM00436">
    <property type="entry name" value="TOP1Bc"/>
    <property type="match status" value="1"/>
</dbReference>
<dbReference type="PRINTS" id="PR00417">
    <property type="entry name" value="PRTPISMRASEI"/>
</dbReference>
<dbReference type="InterPro" id="IPR006171">
    <property type="entry name" value="TOPRIM_dom"/>
</dbReference>
<keyword evidence="14" id="KW-1185">Reference proteome</keyword>
<dbReference type="InterPro" id="IPR003601">
    <property type="entry name" value="Topo_IA_2"/>
</dbReference>
<accession>A0A2V3IPA9</accession>
<dbReference type="InterPro" id="IPR001841">
    <property type="entry name" value="Znf_RING"/>
</dbReference>
<feature type="region of interest" description="Disordered" evidence="9">
    <location>
        <begin position="883"/>
        <end position="916"/>
    </location>
</feature>
<dbReference type="SMART" id="SM00493">
    <property type="entry name" value="TOPRIM"/>
    <property type="match status" value="1"/>
</dbReference>
<dbReference type="GO" id="GO:0008270">
    <property type="term" value="F:zinc ion binding"/>
    <property type="evidence" value="ECO:0007669"/>
    <property type="project" value="UniProtKB-KW"/>
</dbReference>
<dbReference type="Pfam" id="PF01751">
    <property type="entry name" value="Toprim"/>
    <property type="match status" value="1"/>
</dbReference>
<dbReference type="InterPro" id="IPR003602">
    <property type="entry name" value="Topo_IA_DNA-bd_dom"/>
</dbReference>
<dbReference type="Pfam" id="PF01131">
    <property type="entry name" value="Topoisom_bac"/>
    <property type="match status" value="1"/>
</dbReference>
<dbReference type="PANTHER" id="PTHR11390">
    <property type="entry name" value="PROKARYOTIC DNA TOPOISOMERASE"/>
    <property type="match status" value="1"/>
</dbReference>
<keyword evidence="4 8" id="KW-0799">Topoisomerase</keyword>
<feature type="domain" description="RING-type" evidence="10">
    <location>
        <begin position="740"/>
        <end position="791"/>
    </location>
</feature>
<comment type="caution">
    <text evidence="13">The sequence shown here is derived from an EMBL/GenBank/DDBJ whole genome shotgun (WGS) entry which is preliminary data.</text>
</comment>
<dbReference type="Gene3D" id="2.70.20.10">
    <property type="entry name" value="Topoisomerase I, domain 3"/>
    <property type="match status" value="1"/>
</dbReference>
<evidence type="ECO:0000256" key="1">
    <source>
        <dbReference type="ARBA" id="ARBA00000213"/>
    </source>
</evidence>
<evidence type="ECO:0000259" key="10">
    <source>
        <dbReference type="PROSITE" id="PS50089"/>
    </source>
</evidence>
<dbReference type="GO" id="GO:0031422">
    <property type="term" value="C:RecQ family helicase-topoisomerase III complex"/>
    <property type="evidence" value="ECO:0007669"/>
    <property type="project" value="TreeGrafter"/>
</dbReference>
<dbReference type="GO" id="GO:0003677">
    <property type="term" value="F:DNA binding"/>
    <property type="evidence" value="ECO:0007669"/>
    <property type="project" value="UniProtKB-KW"/>
</dbReference>
<evidence type="ECO:0000256" key="2">
    <source>
        <dbReference type="ARBA" id="ARBA00009446"/>
    </source>
</evidence>
<keyword evidence="7" id="KW-0863">Zinc-finger</keyword>
<dbReference type="EC" id="5.6.2.1" evidence="3 8"/>
<dbReference type="CDD" id="cd00186">
    <property type="entry name" value="TOP1Ac"/>
    <property type="match status" value="1"/>
</dbReference>
<evidence type="ECO:0000256" key="3">
    <source>
        <dbReference type="ARBA" id="ARBA00012891"/>
    </source>
</evidence>
<dbReference type="Gene3D" id="3.40.50.140">
    <property type="match status" value="1"/>
</dbReference>
<evidence type="ECO:0000256" key="7">
    <source>
        <dbReference type="PROSITE-ProRule" id="PRU00175"/>
    </source>
</evidence>
<comment type="function">
    <text evidence="8">Introduces a single-strand break via transesterification at a target site in duplex DNA. Releases the supercoiling and torsional tension of DNA introduced during the DNA replication and transcription by transiently cleaving and rejoining one strand of the DNA duplex. The scissile phosphodiester is attacked by the catalytic tyrosine of the enzyme, resulting in the formation of a DNA-(5'-phosphotyrosyl)-enzyme intermediate and the expulsion of a 3'-OH DNA strand.</text>
</comment>
<gene>
    <name evidence="13" type="ORF">BWQ96_06378</name>
</gene>
<dbReference type="STRING" id="448386.A0A2V3IPA9"/>
<evidence type="ECO:0000259" key="12">
    <source>
        <dbReference type="PROSITE" id="PS52039"/>
    </source>
</evidence>
<dbReference type="CDD" id="cd03362">
    <property type="entry name" value="TOPRIM_TopoIA_TopoIII"/>
    <property type="match status" value="1"/>
</dbReference>
<dbReference type="FunFam" id="1.10.290.10:FF:000001">
    <property type="entry name" value="DNA topoisomerase"/>
    <property type="match status" value="1"/>
</dbReference>
<dbReference type="GO" id="GO:0003917">
    <property type="term" value="F:DNA topoisomerase type I (single strand cut, ATP-independent) activity"/>
    <property type="evidence" value="ECO:0007669"/>
    <property type="project" value="UniProtKB-EC"/>
</dbReference>
<evidence type="ECO:0000259" key="11">
    <source>
        <dbReference type="PROSITE" id="PS50880"/>
    </source>
</evidence>
<dbReference type="InterPro" id="IPR013826">
    <property type="entry name" value="Topo_IA_cen_sub3"/>
</dbReference>
<dbReference type="InterPro" id="IPR034144">
    <property type="entry name" value="TOPRIM_TopoIII"/>
</dbReference>
<dbReference type="Proteomes" id="UP000247409">
    <property type="component" value="Unassembled WGS sequence"/>
</dbReference>
<organism evidence="13 14">
    <name type="scientific">Gracilariopsis chorda</name>
    <dbReference type="NCBI Taxonomy" id="448386"/>
    <lineage>
        <taxon>Eukaryota</taxon>
        <taxon>Rhodophyta</taxon>
        <taxon>Florideophyceae</taxon>
        <taxon>Rhodymeniophycidae</taxon>
        <taxon>Gracilariales</taxon>
        <taxon>Gracilariaceae</taxon>
        <taxon>Gracilariopsis</taxon>
    </lineage>
</organism>
<dbReference type="InterPro" id="IPR013824">
    <property type="entry name" value="Topo_IA_cen_sub1"/>
</dbReference>
<dbReference type="GO" id="GO:0005634">
    <property type="term" value="C:nucleus"/>
    <property type="evidence" value="ECO:0007669"/>
    <property type="project" value="TreeGrafter"/>
</dbReference>
<dbReference type="InterPro" id="IPR013825">
    <property type="entry name" value="Topo_IA_cen_sub2"/>
</dbReference>
<proteinExistence type="inferred from homology"/>
<keyword evidence="7" id="KW-0479">Metal-binding</keyword>
<dbReference type="InterPro" id="IPR000380">
    <property type="entry name" value="Topo_IA"/>
</dbReference>
<sequence length="916" mass="104242">MVLRILNVAEKPSAAKEITGVLKGNQAATSRQGQSRYNPIYEFNMSVQGHSSLMVFTSVTGHIKSTDFEARYRKWGSCDPSELLIPTQTAVEWFITEDKQPLARTLRAEARRADWLVLWLDCDSEGERIAWDVADICKEVKPTIVVKRARFSAMTRGDLLRAINQLTIPDERVAQMVATRQELDLRAGSAYTRYLTKQLEKYSLTDTENQIISYGPCQFPTLGLVVDRWLTIQNFVSRPFWVFELKLRDCEVPLEWFRKQLFDEYTAMALYELCAEEAEADGNVVTVKRADKRIKTRWRPLPLSTVELQKVSSRSLRINSHRTMEIAESLYNKGLISYPRTETNRFSRTYDLKDFIQKQTGHPTWGQFAERLLSPPNHNDPVTFNWPRTGPHDDGAHPPIHPTHEAPPVFDSPDHQRVYEYIAKRFLASCSIDAVGSETRSDVLVGSAEIFTARGLIVEQKGYLEVLHPYEKWNDKEMPISLLDVNSQLPFESFTFRRSQTIPPPLLQEADLIALMDHHGIGTDATIAEHIRKVLDREYVEKVMQGRFSPTEIGKALVIAHEQCEIHLARPHMRAKQENELKRILSGEVQPSEVLCSALDEYRTKLDYLKNRRNVLHSVFSQHFAQVTPTPAVEIAANFSRCACGAIMSLIGRPHPDGRTPRGGNQSRGRGQSRRRGRGRNHASGRSGWNERLVFCRRCNKTHRVPRNGGLEPMNRNCPLCQYQVLEVTLSTTARKHTVCPLCLNEPPNDISVNPESKESEFRCFHCTHSDCALAKGTPASLSNVSRCPTCGSSCVVRVGRDSGTRFIKCSNQQRCNFVYWFPNRMVDDIQADGQICPICQSKQLRVVWKPRAVPPSVGPFQGCIWCDQRWIQLLRSVGEDRCVPRPPHPGNRRGHAPTRVQIRGRGGFRQSRGRP</sequence>
<protein>
    <recommendedName>
        <fullName evidence="3 8">DNA topoisomerase</fullName>
        <ecNumber evidence="3 8">5.6.2.1</ecNumber>
    </recommendedName>
</protein>
<dbReference type="GO" id="GO:0006310">
    <property type="term" value="P:DNA recombination"/>
    <property type="evidence" value="ECO:0007669"/>
    <property type="project" value="TreeGrafter"/>
</dbReference>
<dbReference type="Gene3D" id="1.10.460.10">
    <property type="entry name" value="Topoisomerase I, domain 2"/>
    <property type="match status" value="1"/>
</dbReference>
<keyword evidence="5 8" id="KW-0238">DNA-binding</keyword>
<evidence type="ECO:0000256" key="6">
    <source>
        <dbReference type="ARBA" id="ARBA00023235"/>
    </source>
</evidence>
<evidence type="ECO:0000313" key="14">
    <source>
        <dbReference type="Proteomes" id="UP000247409"/>
    </source>
</evidence>
<dbReference type="AlphaFoldDB" id="A0A2V3IPA9"/>
<dbReference type="GO" id="GO:0006281">
    <property type="term" value="P:DNA repair"/>
    <property type="evidence" value="ECO:0007669"/>
    <property type="project" value="TreeGrafter"/>
</dbReference>
<evidence type="ECO:0000256" key="9">
    <source>
        <dbReference type="SAM" id="MobiDB-lite"/>
    </source>
</evidence>
<feature type="domain" description="Toprim" evidence="11">
    <location>
        <begin position="4"/>
        <end position="152"/>
    </location>
</feature>
<dbReference type="PANTHER" id="PTHR11390:SF21">
    <property type="entry name" value="DNA TOPOISOMERASE 3-ALPHA"/>
    <property type="match status" value="1"/>
</dbReference>